<reference evidence="3" key="1">
    <citation type="submission" date="2025-08" db="UniProtKB">
        <authorList>
            <consortium name="RefSeq"/>
        </authorList>
    </citation>
    <scope>IDENTIFICATION</scope>
</reference>
<accession>A0A6P6FFC6</accession>
<gene>
    <name evidence="3" type="primary">LOC112213599</name>
</gene>
<proteinExistence type="predicted"/>
<dbReference type="KEGG" id="bim:112213599"/>
<sequence length="148" mass="17053">MGRLRVRGEKRTLDPGLSGRRPGERRKREKKESANGLRGPPLCIIKSCDDVAECEVPRRHWCAEKGAENPAGTRVLRKMQPRVPFAAFVAFRFGHKAVGTPYQTSSPCRIPGVTRKHLLVLRQRHHEFLFRRADVERMKLMVEEAWRS</sequence>
<dbReference type="AlphaFoldDB" id="A0A6P6FFC6"/>
<evidence type="ECO:0000256" key="1">
    <source>
        <dbReference type="SAM" id="MobiDB-lite"/>
    </source>
</evidence>
<feature type="region of interest" description="Disordered" evidence="1">
    <location>
        <begin position="1"/>
        <end position="36"/>
    </location>
</feature>
<feature type="compositionally biased region" description="Basic and acidic residues" evidence="1">
    <location>
        <begin position="1"/>
        <end position="13"/>
    </location>
</feature>
<evidence type="ECO:0000313" key="3">
    <source>
        <dbReference type="RefSeq" id="XP_024226316.1"/>
    </source>
</evidence>
<evidence type="ECO:0000313" key="2">
    <source>
        <dbReference type="Proteomes" id="UP000515180"/>
    </source>
</evidence>
<organism evidence="2 3">
    <name type="scientific">Bombus impatiens</name>
    <name type="common">Bumblebee</name>
    <dbReference type="NCBI Taxonomy" id="132113"/>
    <lineage>
        <taxon>Eukaryota</taxon>
        <taxon>Metazoa</taxon>
        <taxon>Ecdysozoa</taxon>
        <taxon>Arthropoda</taxon>
        <taxon>Hexapoda</taxon>
        <taxon>Insecta</taxon>
        <taxon>Pterygota</taxon>
        <taxon>Neoptera</taxon>
        <taxon>Endopterygota</taxon>
        <taxon>Hymenoptera</taxon>
        <taxon>Apocrita</taxon>
        <taxon>Aculeata</taxon>
        <taxon>Apoidea</taxon>
        <taxon>Anthophila</taxon>
        <taxon>Apidae</taxon>
        <taxon>Bombus</taxon>
        <taxon>Pyrobombus</taxon>
    </lineage>
</organism>
<protein>
    <submittedName>
        <fullName evidence="3">Uncharacterized protein LOC112213599</fullName>
    </submittedName>
</protein>
<dbReference type="RefSeq" id="XP_024226316.1">
    <property type="nucleotide sequence ID" value="XM_024370548.2"/>
</dbReference>
<keyword evidence="2" id="KW-1185">Reference proteome</keyword>
<name>A0A6P6FFC6_BOMIM</name>
<dbReference type="Proteomes" id="UP000515180">
    <property type="component" value="Unplaced"/>
</dbReference>
<dbReference type="GeneID" id="112213599"/>